<keyword evidence="7" id="KW-0813">Transport</keyword>
<feature type="transmembrane region" description="Helical" evidence="7">
    <location>
        <begin position="59"/>
        <end position="92"/>
    </location>
</feature>
<dbReference type="InterPro" id="IPR004895">
    <property type="entry name" value="Prenylated_rab_accept_PRA1"/>
</dbReference>
<dbReference type="Proteomes" id="UP000827721">
    <property type="component" value="Unassembled WGS sequence"/>
</dbReference>
<feature type="transmembrane region" description="Helical" evidence="7">
    <location>
        <begin position="112"/>
        <end position="145"/>
    </location>
</feature>
<comment type="subcellular location">
    <subcellularLocation>
        <location evidence="2">Endomembrane system</location>
        <topology evidence="2">Multi-pass membrane protein</topology>
    </subcellularLocation>
    <subcellularLocation>
        <location evidence="7">Membrane</location>
        <topology evidence="7">Multi-pass membrane protein</topology>
    </subcellularLocation>
</comment>
<keyword evidence="5 7" id="KW-1133">Transmembrane helix</keyword>
<comment type="similarity">
    <text evidence="3 7">Belongs to the PRA1 family.</text>
</comment>
<evidence type="ECO:0000256" key="7">
    <source>
        <dbReference type="RuleBase" id="RU363107"/>
    </source>
</evidence>
<dbReference type="PANTHER" id="PTHR19317:SF81">
    <property type="entry name" value="PRA1 FAMILY PROTEIN D"/>
    <property type="match status" value="1"/>
</dbReference>
<evidence type="ECO:0000256" key="3">
    <source>
        <dbReference type="ARBA" id="ARBA00006483"/>
    </source>
</evidence>
<gene>
    <name evidence="8" type="ORF">JRO89_XS03G0221400</name>
</gene>
<organism evidence="8 9">
    <name type="scientific">Xanthoceras sorbifolium</name>
    <dbReference type="NCBI Taxonomy" id="99658"/>
    <lineage>
        <taxon>Eukaryota</taxon>
        <taxon>Viridiplantae</taxon>
        <taxon>Streptophyta</taxon>
        <taxon>Embryophyta</taxon>
        <taxon>Tracheophyta</taxon>
        <taxon>Spermatophyta</taxon>
        <taxon>Magnoliopsida</taxon>
        <taxon>eudicotyledons</taxon>
        <taxon>Gunneridae</taxon>
        <taxon>Pentapetalae</taxon>
        <taxon>rosids</taxon>
        <taxon>malvids</taxon>
        <taxon>Sapindales</taxon>
        <taxon>Sapindaceae</taxon>
        <taxon>Xanthoceroideae</taxon>
        <taxon>Xanthoceras</taxon>
    </lineage>
</organism>
<evidence type="ECO:0000256" key="5">
    <source>
        <dbReference type="ARBA" id="ARBA00022989"/>
    </source>
</evidence>
<name>A0ABQ8IB56_9ROSI</name>
<reference evidence="8 9" key="1">
    <citation type="submission" date="2021-02" db="EMBL/GenBank/DDBJ databases">
        <title>Plant Genome Project.</title>
        <authorList>
            <person name="Zhang R.-G."/>
        </authorList>
    </citation>
    <scope>NUCLEOTIDE SEQUENCE [LARGE SCALE GENOMIC DNA]</scope>
    <source>
        <tissue evidence="8">Leaves</tissue>
    </source>
</reference>
<keyword evidence="4 7" id="KW-0812">Transmembrane</keyword>
<dbReference type="EMBL" id="JAFEMO010000003">
    <property type="protein sequence ID" value="KAH7573889.1"/>
    <property type="molecule type" value="Genomic_DNA"/>
</dbReference>
<keyword evidence="9" id="KW-1185">Reference proteome</keyword>
<evidence type="ECO:0000256" key="4">
    <source>
        <dbReference type="ARBA" id="ARBA00022692"/>
    </source>
</evidence>
<evidence type="ECO:0000256" key="2">
    <source>
        <dbReference type="ARBA" id="ARBA00004127"/>
    </source>
</evidence>
<dbReference type="PANTHER" id="PTHR19317">
    <property type="entry name" value="PRENYLATED RAB ACCEPTOR 1-RELATED"/>
    <property type="match status" value="1"/>
</dbReference>
<comment type="caution">
    <text evidence="8">The sequence shown here is derived from an EMBL/GenBank/DDBJ whole genome shotgun (WGS) entry which is preliminary data.</text>
</comment>
<comment type="function">
    <text evidence="1 7">May be involved in both secretory and endocytic intracellular trafficking in the endosomal/prevacuolar compartments.</text>
</comment>
<evidence type="ECO:0000256" key="6">
    <source>
        <dbReference type="ARBA" id="ARBA00023136"/>
    </source>
</evidence>
<keyword evidence="6 7" id="KW-0472">Membrane</keyword>
<evidence type="ECO:0000313" key="9">
    <source>
        <dbReference type="Proteomes" id="UP000827721"/>
    </source>
</evidence>
<evidence type="ECO:0000256" key="1">
    <source>
        <dbReference type="ARBA" id="ARBA00002501"/>
    </source>
</evidence>
<sequence>MSSTNSDTGFLSRVKRTAQSLTAMHRPWRDFLDLSSFNLPISLSDATTRISQNLTHFRVNYTITLLSILFLSLIYHPVSLIVFLLTLVPWFFFYFGREDPLTLFGFPLDDRAVAAALFAATVIGLVLTRVWVNVLVSVGVGAVLVILHAGLRSTDDLVMYDQESPYGVLLDDVGGDSPLAYKFATLFFKPCKSKAYYSAFCIAAPGSVMAGNNPTTLGYPLQGSKGKQNSAYP</sequence>
<accession>A0ABQ8IB56</accession>
<evidence type="ECO:0000313" key="8">
    <source>
        <dbReference type="EMBL" id="KAH7573889.1"/>
    </source>
</evidence>
<proteinExistence type="inferred from homology"/>
<dbReference type="Pfam" id="PF03208">
    <property type="entry name" value="PRA1"/>
    <property type="match status" value="1"/>
</dbReference>
<protein>
    <recommendedName>
        <fullName evidence="7">PRA1 family protein</fullName>
    </recommendedName>
</protein>